<dbReference type="SMART" id="SM00318">
    <property type="entry name" value="SNc"/>
    <property type="match status" value="1"/>
</dbReference>
<sequence>MSAAVVLSLVVAISDGDTLTVRPDDGEQLRVRVAEIDAPESRQPFGAAAKRSLSDLCFRERAEIRPQKTDRYGRTVARVTCRGQDASAHQVRTGMAWVFDRYVTDHALYRLQDEAKAAGRGLWSEPAPVAPWEWRQASRHR</sequence>
<dbReference type="Gene3D" id="2.40.50.90">
    <property type="match status" value="1"/>
</dbReference>
<dbReference type="PROSITE" id="PS50830">
    <property type="entry name" value="TNASE_3"/>
    <property type="match status" value="1"/>
</dbReference>
<dbReference type="SUPFAM" id="SSF50199">
    <property type="entry name" value="Staphylococcal nuclease"/>
    <property type="match status" value="1"/>
</dbReference>
<evidence type="ECO:0000256" key="3">
    <source>
        <dbReference type="ARBA" id="ARBA00022801"/>
    </source>
</evidence>
<dbReference type="InterPro" id="IPR002071">
    <property type="entry name" value="Thermonucl_AS"/>
</dbReference>
<dbReference type="AlphaFoldDB" id="F5RBR8"/>
<dbReference type="PROSITE" id="PS01123">
    <property type="entry name" value="TNASE_1"/>
    <property type="match status" value="1"/>
</dbReference>
<dbReference type="Proteomes" id="UP000005019">
    <property type="component" value="Unassembled WGS sequence"/>
</dbReference>
<dbReference type="PANTHER" id="PTHR12302:SF3">
    <property type="entry name" value="SERINE_THREONINE-PROTEIN KINASE 31"/>
    <property type="match status" value="1"/>
</dbReference>
<evidence type="ECO:0000256" key="2">
    <source>
        <dbReference type="ARBA" id="ARBA00022759"/>
    </source>
</evidence>
<evidence type="ECO:0000313" key="5">
    <source>
        <dbReference type="EMBL" id="EGK71935.1"/>
    </source>
</evidence>
<keyword evidence="2" id="KW-0255">Endonuclease</keyword>
<accession>F5RBR8</accession>
<organism evidence="5 6">
    <name type="scientific">Methyloversatilis universalis (strain ATCC BAA-1314 / DSM 25237 / JCM 13912 / CCUG 52030 / FAM5)</name>
    <dbReference type="NCBI Taxonomy" id="1000565"/>
    <lineage>
        <taxon>Bacteria</taxon>
        <taxon>Pseudomonadati</taxon>
        <taxon>Pseudomonadota</taxon>
        <taxon>Betaproteobacteria</taxon>
        <taxon>Nitrosomonadales</taxon>
        <taxon>Sterolibacteriaceae</taxon>
        <taxon>Methyloversatilis</taxon>
    </lineage>
</organism>
<dbReference type="STRING" id="1000565.METUNv1_01713"/>
<name>F5RBR8_METUF</name>
<keyword evidence="3" id="KW-0378">Hydrolase</keyword>
<reference evidence="5 6" key="1">
    <citation type="journal article" date="2011" name="J. Bacteriol.">
        <title>Genome sequence of Methyloversatilis universalis FAM5T, a methylotrophic representative of the order Rhodocyclales.</title>
        <authorList>
            <person name="Kittichotirat W."/>
            <person name="Good N.M."/>
            <person name="Hall R."/>
            <person name="Bringel F."/>
            <person name="Lajus A."/>
            <person name="Medigue C."/>
            <person name="Smalley N.E."/>
            <person name="Beck D."/>
            <person name="Bumgarner R."/>
            <person name="Vuilleumier S."/>
            <person name="Kalyuzhnaya M.G."/>
        </authorList>
    </citation>
    <scope>NUCLEOTIDE SEQUENCE [LARGE SCALE GENOMIC DNA]</scope>
    <source>
        <strain evidence="6">ATCC BAA-1314 / JCM 13912 / FAM5</strain>
    </source>
</reference>
<feature type="domain" description="TNase-like" evidence="4">
    <location>
        <begin position="4"/>
        <end position="125"/>
    </location>
</feature>
<keyword evidence="1" id="KW-0540">Nuclease</keyword>
<evidence type="ECO:0000313" key="6">
    <source>
        <dbReference type="Proteomes" id="UP000005019"/>
    </source>
</evidence>
<protein>
    <submittedName>
        <fullName evidence="5">Thermonuclease</fullName>
    </submittedName>
</protein>
<evidence type="ECO:0000259" key="4">
    <source>
        <dbReference type="PROSITE" id="PS50830"/>
    </source>
</evidence>
<dbReference type="eggNOG" id="COG1525">
    <property type="taxonomic scope" value="Bacteria"/>
</dbReference>
<dbReference type="InterPro" id="IPR035437">
    <property type="entry name" value="SNase_OB-fold_sf"/>
</dbReference>
<keyword evidence="6" id="KW-1185">Reference proteome</keyword>
<dbReference type="Pfam" id="PF00565">
    <property type="entry name" value="SNase"/>
    <property type="match status" value="1"/>
</dbReference>
<dbReference type="GO" id="GO:0003676">
    <property type="term" value="F:nucleic acid binding"/>
    <property type="evidence" value="ECO:0007669"/>
    <property type="project" value="InterPro"/>
</dbReference>
<dbReference type="GO" id="GO:0016787">
    <property type="term" value="F:hydrolase activity"/>
    <property type="evidence" value="ECO:0007669"/>
    <property type="project" value="UniProtKB-KW"/>
</dbReference>
<dbReference type="EMBL" id="AFHG01000044">
    <property type="protein sequence ID" value="EGK71935.1"/>
    <property type="molecule type" value="Genomic_DNA"/>
</dbReference>
<evidence type="ECO:0000256" key="1">
    <source>
        <dbReference type="ARBA" id="ARBA00022722"/>
    </source>
</evidence>
<dbReference type="PANTHER" id="PTHR12302">
    <property type="entry name" value="EBNA2 BINDING PROTEIN P100"/>
    <property type="match status" value="1"/>
</dbReference>
<dbReference type="InterPro" id="IPR016071">
    <property type="entry name" value="Staphylococal_nuclease_OB-fold"/>
</dbReference>
<comment type="caution">
    <text evidence="5">The sequence shown here is derived from an EMBL/GenBank/DDBJ whole genome shotgun (WGS) entry which is preliminary data.</text>
</comment>
<dbReference type="RefSeq" id="WP_008060743.1">
    <property type="nucleotide sequence ID" value="NZ_AFHG01000044.1"/>
</dbReference>
<proteinExistence type="predicted"/>
<dbReference type="OrthoDB" id="9805504at2"/>
<dbReference type="GO" id="GO:0004519">
    <property type="term" value="F:endonuclease activity"/>
    <property type="evidence" value="ECO:0007669"/>
    <property type="project" value="UniProtKB-KW"/>
</dbReference>
<gene>
    <name evidence="5" type="ORF">METUNv1_01713</name>
</gene>